<protein>
    <recommendedName>
        <fullName evidence="4">Ricin B lectin domain-containing protein</fullName>
    </recommendedName>
</protein>
<dbReference type="Proteomes" id="UP001282474">
    <property type="component" value="Unassembled WGS sequence"/>
</dbReference>
<feature type="signal peptide" evidence="1">
    <location>
        <begin position="1"/>
        <end position="19"/>
    </location>
</feature>
<comment type="caution">
    <text evidence="2">The sequence shown here is derived from an EMBL/GenBank/DDBJ whole genome shotgun (WGS) entry which is preliminary data.</text>
</comment>
<accession>A0ABU4N7J4</accession>
<dbReference type="RefSeq" id="WP_143110769.1">
    <property type="nucleotide sequence ID" value="NZ_JABXWF010000010.1"/>
</dbReference>
<dbReference type="EMBL" id="JARAWJ010000086">
    <property type="protein sequence ID" value="MDX3044480.1"/>
    <property type="molecule type" value="Genomic_DNA"/>
</dbReference>
<evidence type="ECO:0000313" key="2">
    <source>
        <dbReference type="EMBL" id="MDX3044480.1"/>
    </source>
</evidence>
<keyword evidence="1" id="KW-0732">Signal</keyword>
<name>A0ABU4N7J4_9ACTN</name>
<evidence type="ECO:0000256" key="1">
    <source>
        <dbReference type="SAM" id="SignalP"/>
    </source>
</evidence>
<feature type="chain" id="PRO_5045489954" description="Ricin B lectin domain-containing protein" evidence="1">
    <location>
        <begin position="20"/>
        <end position="166"/>
    </location>
</feature>
<evidence type="ECO:0008006" key="4">
    <source>
        <dbReference type="Google" id="ProtNLM"/>
    </source>
</evidence>
<organism evidence="2 3">
    <name type="scientific">Streptomyces caniscabiei</name>
    <dbReference type="NCBI Taxonomy" id="2746961"/>
    <lineage>
        <taxon>Bacteria</taxon>
        <taxon>Bacillati</taxon>
        <taxon>Actinomycetota</taxon>
        <taxon>Actinomycetes</taxon>
        <taxon>Kitasatosporales</taxon>
        <taxon>Streptomycetaceae</taxon>
        <taxon>Streptomyces</taxon>
    </lineage>
</organism>
<keyword evidence="3" id="KW-1185">Reference proteome</keyword>
<reference evidence="2 3" key="1">
    <citation type="journal article" date="2023" name="Microb. Genom.">
        <title>Mesoterricola silvestris gen. nov., sp. nov., Mesoterricola sediminis sp. nov., Geothrix oryzae sp. nov., Geothrix edaphica sp. nov., Geothrix rubra sp. nov., and Geothrix limicola sp. nov., six novel members of Acidobacteriota isolated from soils.</title>
        <authorList>
            <person name="Weisberg A.J."/>
            <person name="Pearce E."/>
            <person name="Kramer C.G."/>
            <person name="Chang J.H."/>
            <person name="Clarke C.R."/>
        </authorList>
    </citation>
    <scope>NUCLEOTIDE SEQUENCE [LARGE SCALE GENOMIC DNA]</scope>
    <source>
        <strain evidence="2 3">NE20-4-1</strain>
    </source>
</reference>
<proteinExistence type="predicted"/>
<evidence type="ECO:0000313" key="3">
    <source>
        <dbReference type="Proteomes" id="UP001282474"/>
    </source>
</evidence>
<gene>
    <name evidence="2" type="ORF">PV383_46090</name>
</gene>
<sequence length="166" mass="17716">MKMTMRRILSVGVMASAMAVGMAVSAPAPTAQAEAGGRWYMVNKYNGKCVKGNGVKEKLVLATCKKKDAFHWNNYGSAQYANYSAPTISYAACIADNGRNKPPYLRACNGGKGTKSFALASLKNGAKTPIAGNCGYLQAASKTSLKCGRKPANFNKATWIIKYSLK</sequence>